<accession>A0ACB7RR16</accession>
<proteinExistence type="predicted"/>
<protein>
    <submittedName>
        <fullName evidence="1">Uncharacterized protein</fullName>
    </submittedName>
</protein>
<comment type="caution">
    <text evidence="1">The sequence shown here is derived from an EMBL/GenBank/DDBJ whole genome shotgun (WGS) entry which is preliminary data.</text>
</comment>
<name>A0ACB7RR16_HYAAI</name>
<evidence type="ECO:0000313" key="1">
    <source>
        <dbReference type="EMBL" id="KAH6923838.1"/>
    </source>
</evidence>
<reference evidence="1" key="1">
    <citation type="submission" date="2020-05" db="EMBL/GenBank/DDBJ databases">
        <title>Large-scale comparative analyses of tick genomes elucidate their genetic diversity and vector capacities.</title>
        <authorList>
            <person name="Jia N."/>
            <person name="Wang J."/>
            <person name="Shi W."/>
            <person name="Du L."/>
            <person name="Sun Y."/>
            <person name="Zhan W."/>
            <person name="Jiang J."/>
            <person name="Wang Q."/>
            <person name="Zhang B."/>
            <person name="Ji P."/>
            <person name="Sakyi L.B."/>
            <person name="Cui X."/>
            <person name="Yuan T."/>
            <person name="Jiang B."/>
            <person name="Yang W."/>
            <person name="Lam T.T.-Y."/>
            <person name="Chang Q."/>
            <person name="Ding S."/>
            <person name="Wang X."/>
            <person name="Zhu J."/>
            <person name="Ruan X."/>
            <person name="Zhao L."/>
            <person name="Wei J."/>
            <person name="Que T."/>
            <person name="Du C."/>
            <person name="Cheng J."/>
            <person name="Dai P."/>
            <person name="Han X."/>
            <person name="Huang E."/>
            <person name="Gao Y."/>
            <person name="Liu J."/>
            <person name="Shao H."/>
            <person name="Ye R."/>
            <person name="Li L."/>
            <person name="Wei W."/>
            <person name="Wang X."/>
            <person name="Wang C."/>
            <person name="Yang T."/>
            <person name="Huo Q."/>
            <person name="Li W."/>
            <person name="Guo W."/>
            <person name="Chen H."/>
            <person name="Zhou L."/>
            <person name="Ni X."/>
            <person name="Tian J."/>
            <person name="Zhou Y."/>
            <person name="Sheng Y."/>
            <person name="Liu T."/>
            <person name="Pan Y."/>
            <person name="Xia L."/>
            <person name="Li J."/>
            <person name="Zhao F."/>
            <person name="Cao W."/>
        </authorList>
    </citation>
    <scope>NUCLEOTIDE SEQUENCE</scope>
    <source>
        <strain evidence="1">Hyas-2018</strain>
    </source>
</reference>
<keyword evidence="2" id="KW-1185">Reference proteome</keyword>
<sequence>MSPDISGLLVDFSYPVQRTIDMTAFTRESSGEKSRSTGWADVGHHGSRQLLTPNIDWLAADGLVLAQHYAQSSSTATRSALLTGLYPIHTDFLLPAQG</sequence>
<dbReference type="EMBL" id="CM023488">
    <property type="protein sequence ID" value="KAH6923838.1"/>
    <property type="molecule type" value="Genomic_DNA"/>
</dbReference>
<evidence type="ECO:0000313" key="2">
    <source>
        <dbReference type="Proteomes" id="UP000821845"/>
    </source>
</evidence>
<organism evidence="1 2">
    <name type="scientific">Hyalomma asiaticum</name>
    <name type="common">Tick</name>
    <dbReference type="NCBI Taxonomy" id="266040"/>
    <lineage>
        <taxon>Eukaryota</taxon>
        <taxon>Metazoa</taxon>
        <taxon>Ecdysozoa</taxon>
        <taxon>Arthropoda</taxon>
        <taxon>Chelicerata</taxon>
        <taxon>Arachnida</taxon>
        <taxon>Acari</taxon>
        <taxon>Parasitiformes</taxon>
        <taxon>Ixodida</taxon>
        <taxon>Ixodoidea</taxon>
        <taxon>Ixodidae</taxon>
        <taxon>Hyalomminae</taxon>
        <taxon>Hyalomma</taxon>
    </lineage>
</organism>
<dbReference type="Proteomes" id="UP000821845">
    <property type="component" value="Chromosome 8"/>
</dbReference>
<gene>
    <name evidence="1" type="ORF">HPB50_007784</name>
</gene>